<evidence type="ECO:0000313" key="3">
    <source>
        <dbReference type="EMBL" id="EHM44112.1"/>
    </source>
</evidence>
<protein>
    <recommendedName>
        <fullName evidence="5">Type I restriction modification DNA specificity domain protein</fullName>
    </recommendedName>
</protein>
<evidence type="ECO:0000313" key="4">
    <source>
        <dbReference type="Proteomes" id="UP000005959"/>
    </source>
</evidence>
<gene>
    <name evidence="3" type="ORF">HMPREF0454_01631</name>
</gene>
<reference evidence="3 4" key="1">
    <citation type="submission" date="2011-08" db="EMBL/GenBank/DDBJ databases">
        <authorList>
            <person name="Weinstock G."/>
            <person name="Sodergren E."/>
            <person name="Clifton S."/>
            <person name="Fulton L."/>
            <person name="Fulton B."/>
            <person name="Courtney L."/>
            <person name="Fronick C."/>
            <person name="Harrison M."/>
            <person name="Strong C."/>
            <person name="Farmer C."/>
            <person name="Delahaunty K."/>
            <person name="Markovic C."/>
            <person name="Hall O."/>
            <person name="Minx P."/>
            <person name="Tomlinson C."/>
            <person name="Mitreva M."/>
            <person name="Hou S."/>
            <person name="Chen J."/>
            <person name="Wollam A."/>
            <person name="Pepin K.H."/>
            <person name="Johnson M."/>
            <person name="Bhonagiri V."/>
            <person name="Zhang X."/>
            <person name="Suruliraj S."/>
            <person name="Warren W."/>
            <person name="Chinwalla A."/>
            <person name="Mardis E.R."/>
            <person name="Wilson R.K."/>
        </authorList>
    </citation>
    <scope>NUCLEOTIDE SEQUENCE [LARGE SCALE GENOMIC DNA]</scope>
    <source>
        <strain evidence="3 4">ATCC 51873</strain>
    </source>
</reference>
<dbReference type="HOGENOM" id="CLU_021095_2_1_6"/>
<accession>G9Y4Z3</accession>
<dbReference type="PANTHER" id="PTHR30408:SF13">
    <property type="entry name" value="TYPE I RESTRICTION ENZYME HINDI SPECIFICITY SUBUNIT"/>
    <property type="match status" value="1"/>
</dbReference>
<dbReference type="GO" id="GO:0009307">
    <property type="term" value="P:DNA restriction-modification system"/>
    <property type="evidence" value="ECO:0007669"/>
    <property type="project" value="UniProtKB-KW"/>
</dbReference>
<evidence type="ECO:0008006" key="5">
    <source>
        <dbReference type="Google" id="ProtNLM"/>
    </source>
</evidence>
<dbReference type="PANTHER" id="PTHR30408">
    <property type="entry name" value="TYPE-1 RESTRICTION ENZYME ECOKI SPECIFICITY PROTEIN"/>
    <property type="match status" value="1"/>
</dbReference>
<comment type="caution">
    <text evidence="3">The sequence shown here is derived from an EMBL/GenBank/DDBJ whole genome shotgun (WGS) entry which is preliminary data.</text>
</comment>
<dbReference type="CDD" id="cd17260">
    <property type="entry name" value="RMtype1_S_EcoEI-TRD1-CR1_like"/>
    <property type="match status" value="1"/>
</dbReference>
<organism evidence="3 4">
    <name type="scientific">Hafnia alvei ATCC 51873</name>
    <dbReference type="NCBI Taxonomy" id="1002364"/>
    <lineage>
        <taxon>Bacteria</taxon>
        <taxon>Pseudomonadati</taxon>
        <taxon>Pseudomonadota</taxon>
        <taxon>Gammaproteobacteria</taxon>
        <taxon>Enterobacterales</taxon>
        <taxon>Hafniaceae</taxon>
        <taxon>Hafnia</taxon>
    </lineage>
</organism>
<dbReference type="EMBL" id="AGCI01000033">
    <property type="protein sequence ID" value="EHM44112.1"/>
    <property type="molecule type" value="Genomic_DNA"/>
</dbReference>
<sequence>MKLSDLVIFNPKRPLKKGESAAFVEMAALPENGRDINRVDEKIFTGGGSKFANKDTLFARITPCLENGKTSLVSGLSDGEVAFGSTEFIVLAAKEPEYDSDYIYYLSRLGEFRSFARSRMEGTSGRQRVAWQSLADYEYDFPDKRLRKFAGDVLKKFDDKILLNHQINQTLEQMAQALFKSWFVDFEPVKAKITALEAGGSQEDAMLAAMTAISGKDADALAVFEREHPEQYAELKATAGLFPSAMQESELGDIPEGWKFQPFGELLSHTIGGDWGKDESDDKHKMPVRIIRGTDIPNIKSCQDSNVPFRYVEEKKLKTRSLNAGDIVIEVSGGSPTQPTGRSIYVTDEILKRLSLPVEPASFCRLFRPKSMELGMVLGLYLEKIYQDGKMWLYQNQSTGISNFQTKVFLENEIVAVAPSEILKAFYKISLPYVKLMRSSENIKLAQLRDALLPKLLSGEITLPEAEQAVSEAENV</sequence>
<dbReference type="InterPro" id="IPR044946">
    <property type="entry name" value="Restrct_endonuc_typeI_TRD_sf"/>
</dbReference>
<evidence type="ECO:0000256" key="2">
    <source>
        <dbReference type="ARBA" id="ARBA00023125"/>
    </source>
</evidence>
<dbReference type="GO" id="GO:0003677">
    <property type="term" value="F:DNA binding"/>
    <property type="evidence" value="ECO:0007669"/>
    <property type="project" value="UniProtKB-KW"/>
</dbReference>
<dbReference type="RefSeq" id="WP_004091533.1">
    <property type="nucleotide sequence ID" value="NZ_JH417508.1"/>
</dbReference>
<dbReference type="AlphaFoldDB" id="G9Y4Z3"/>
<dbReference type="Gene3D" id="3.90.220.20">
    <property type="entry name" value="DNA methylase specificity domains"/>
    <property type="match status" value="2"/>
</dbReference>
<dbReference type="SUPFAM" id="SSF116734">
    <property type="entry name" value="DNA methylase specificity domain"/>
    <property type="match status" value="2"/>
</dbReference>
<dbReference type="InterPro" id="IPR052021">
    <property type="entry name" value="Type-I_RS_S_subunit"/>
</dbReference>
<proteinExistence type="predicted"/>
<keyword evidence="1" id="KW-0680">Restriction system</keyword>
<keyword evidence="2" id="KW-0238">DNA-binding</keyword>
<evidence type="ECO:0000256" key="1">
    <source>
        <dbReference type="ARBA" id="ARBA00022747"/>
    </source>
</evidence>
<name>G9Y4Z3_HAFAL</name>
<dbReference type="Proteomes" id="UP000005959">
    <property type="component" value="Unassembled WGS sequence"/>
</dbReference>
<dbReference type="PATRIC" id="fig|1002364.3.peg.1492"/>